<sequence length="738" mass="80812">MSSIIATAYFPPLSRDLAPDELDDHDTTPPSQTPTTPPAPLRPSLSPVTPKMKIEPDVPNASPSPFSNVPLASSSTSHRPHPPPLFHSHSDSHGSFSLMARGKMLPRRPSRLDPMGREDEADEMGYGELGKAHPLRRVKEEEQAKGGGQGRSEAVTLPGIRALFGSTNDRPPTPSTTHSLYQSPSLPSLISPSSSPSTARTSRYSSLATASTSGSMSLDVGPPGWWAPDFDRHSPLPPPNVRSNSYPLAPYLEEPETKRRRSDLPPSLHDPDEIARLRYQAQARNASLPVLRDTPGAPGPSSHRQKLHPPPAPSAHLPTTKSGNSLSGFSGGKTSSAPISPRQGKRPSAVSRNPSIVSGQLANSFAGLKTGDMGPPFSRSTTPDRRSSSQSYHLDNSRPPRSSLRESFASSHSSLFQSTHRASMEIDAKPKIIDRHSFTQPPSPETKRLAPRRTSLTEIVRPQVIDEIPPQSAHVEEKRPRVGSVKLEKSLSDESLRIWHPRRTSNSSSSTHSTGDVEGPLPSLRGRKRNADMRDEEDIDPGMRGMEMLAESARRVAEEEQRRKDRRESEDLRGDRAGRQGDVGDREGREGSPSKLAGGMLAGPKYPCQWCAKTFSRPSSLRIHTYSHTGERPFVCSEPSCGRSFSVQSNLKRHAKVHQLGSNPIQLDRPIQSMNPHSHPLVGFYAQRPLMGFGDRRSSDDRVERVKEVGLERGKGIKVHPPPNEGWSGEEDELDEDE</sequence>
<dbReference type="GO" id="GO:0000977">
    <property type="term" value="F:RNA polymerase II transcription regulatory region sequence-specific DNA binding"/>
    <property type="evidence" value="ECO:0007669"/>
    <property type="project" value="TreeGrafter"/>
</dbReference>
<feature type="compositionally biased region" description="Low complexity" evidence="6">
    <location>
        <begin position="179"/>
        <end position="206"/>
    </location>
</feature>
<name>A0A4V1M4M1_TREME</name>
<evidence type="ECO:0000259" key="7">
    <source>
        <dbReference type="PROSITE" id="PS50157"/>
    </source>
</evidence>
<dbReference type="FunFam" id="3.30.160.60:FF:000425">
    <property type="entry name" value="PLAG1 like zinc finger 1"/>
    <property type="match status" value="1"/>
</dbReference>
<keyword evidence="2" id="KW-0677">Repeat</keyword>
<dbReference type="PANTHER" id="PTHR14196">
    <property type="entry name" value="ODD-SKIPPED - RELATED"/>
    <property type="match status" value="1"/>
</dbReference>
<keyword evidence="9" id="KW-1185">Reference proteome</keyword>
<organism evidence="8 9">
    <name type="scientific">Tremella mesenterica</name>
    <name type="common">Jelly fungus</name>
    <dbReference type="NCBI Taxonomy" id="5217"/>
    <lineage>
        <taxon>Eukaryota</taxon>
        <taxon>Fungi</taxon>
        <taxon>Dikarya</taxon>
        <taxon>Basidiomycota</taxon>
        <taxon>Agaricomycotina</taxon>
        <taxon>Tremellomycetes</taxon>
        <taxon>Tremellales</taxon>
        <taxon>Tremellaceae</taxon>
        <taxon>Tremella</taxon>
    </lineage>
</organism>
<dbReference type="EMBL" id="SDIL01000014">
    <property type="protein sequence ID" value="RXK40847.1"/>
    <property type="molecule type" value="Genomic_DNA"/>
</dbReference>
<dbReference type="PANTHER" id="PTHR14196:SF12">
    <property type="entry name" value="ZINC FINGER PROTEIN 208-LIKE"/>
    <property type="match status" value="1"/>
</dbReference>
<dbReference type="PROSITE" id="PS00028">
    <property type="entry name" value="ZINC_FINGER_C2H2_1"/>
    <property type="match status" value="2"/>
</dbReference>
<dbReference type="OrthoDB" id="6077919at2759"/>
<proteinExistence type="predicted"/>
<dbReference type="Proteomes" id="UP000289152">
    <property type="component" value="Unassembled WGS sequence"/>
</dbReference>
<feature type="compositionally biased region" description="Low complexity" evidence="6">
    <location>
        <begin position="401"/>
        <end position="418"/>
    </location>
</feature>
<evidence type="ECO:0000256" key="6">
    <source>
        <dbReference type="SAM" id="MobiDB-lite"/>
    </source>
</evidence>
<feature type="region of interest" description="Disordered" evidence="6">
    <location>
        <begin position="1"/>
        <end position="270"/>
    </location>
</feature>
<feature type="compositionally biased region" description="Polar residues" evidence="6">
    <location>
        <begin position="61"/>
        <end position="72"/>
    </location>
</feature>
<feature type="compositionally biased region" description="Polar residues" evidence="6">
    <location>
        <begin position="350"/>
        <end position="363"/>
    </location>
</feature>
<feature type="compositionally biased region" description="Pro residues" evidence="6">
    <location>
        <begin position="31"/>
        <end position="41"/>
    </location>
</feature>
<comment type="caution">
    <text evidence="8">The sequence shown here is derived from an EMBL/GenBank/DDBJ whole genome shotgun (WGS) entry which is preliminary data.</text>
</comment>
<dbReference type="STRING" id="5217.A0A4V1M4M1"/>
<feature type="domain" description="C2H2-type" evidence="7">
    <location>
        <begin position="634"/>
        <end position="658"/>
    </location>
</feature>
<evidence type="ECO:0000313" key="8">
    <source>
        <dbReference type="EMBL" id="RXK40847.1"/>
    </source>
</evidence>
<feature type="compositionally biased region" description="Acidic residues" evidence="6">
    <location>
        <begin position="728"/>
        <end position="738"/>
    </location>
</feature>
<dbReference type="Gene3D" id="3.30.160.60">
    <property type="entry name" value="Classic Zinc Finger"/>
    <property type="match status" value="2"/>
</dbReference>
<protein>
    <recommendedName>
        <fullName evidence="7">C2H2-type domain-containing protein</fullName>
    </recommendedName>
</protein>
<reference evidence="8 9" key="1">
    <citation type="submission" date="2016-06" db="EMBL/GenBank/DDBJ databases">
        <title>Evolution of pathogenesis and genome organization in the Tremellales.</title>
        <authorList>
            <person name="Cuomo C."/>
            <person name="Litvintseva A."/>
            <person name="Heitman J."/>
            <person name="Chen Y."/>
            <person name="Sun S."/>
            <person name="Springer D."/>
            <person name="Dromer F."/>
            <person name="Young S."/>
            <person name="Zeng Q."/>
            <person name="Chapman S."/>
            <person name="Gujja S."/>
            <person name="Saif S."/>
            <person name="Birren B."/>
        </authorList>
    </citation>
    <scope>NUCLEOTIDE SEQUENCE [LARGE SCALE GENOMIC DNA]</scope>
    <source>
        <strain evidence="8 9">ATCC 28783</strain>
    </source>
</reference>
<dbReference type="GO" id="GO:0000981">
    <property type="term" value="F:DNA-binding transcription factor activity, RNA polymerase II-specific"/>
    <property type="evidence" value="ECO:0007669"/>
    <property type="project" value="TreeGrafter"/>
</dbReference>
<dbReference type="InParanoid" id="A0A4V1M4M1"/>
<feature type="domain" description="C2H2-type" evidence="7">
    <location>
        <begin position="606"/>
        <end position="633"/>
    </location>
</feature>
<accession>A0A4V1M4M1</accession>
<dbReference type="InterPro" id="IPR036236">
    <property type="entry name" value="Znf_C2H2_sf"/>
</dbReference>
<dbReference type="Pfam" id="PF00096">
    <property type="entry name" value="zf-C2H2"/>
    <property type="match status" value="2"/>
</dbReference>
<keyword evidence="1" id="KW-0479">Metal-binding</keyword>
<keyword evidence="3 5" id="KW-0863">Zinc-finger</keyword>
<evidence type="ECO:0000256" key="2">
    <source>
        <dbReference type="ARBA" id="ARBA00022737"/>
    </source>
</evidence>
<feature type="compositionally biased region" description="Polar residues" evidence="6">
    <location>
        <begin position="207"/>
        <end position="216"/>
    </location>
</feature>
<dbReference type="FunFam" id="3.30.160.60:FF:000358">
    <property type="entry name" value="zinc finger protein 24"/>
    <property type="match status" value="1"/>
</dbReference>
<dbReference type="SUPFAM" id="SSF57667">
    <property type="entry name" value="beta-beta-alpha zinc fingers"/>
    <property type="match status" value="1"/>
</dbReference>
<dbReference type="GO" id="GO:0008270">
    <property type="term" value="F:zinc ion binding"/>
    <property type="evidence" value="ECO:0007669"/>
    <property type="project" value="UniProtKB-KW"/>
</dbReference>
<feature type="compositionally biased region" description="Basic and acidic residues" evidence="6">
    <location>
        <begin position="694"/>
        <end position="715"/>
    </location>
</feature>
<feature type="compositionally biased region" description="Basic and acidic residues" evidence="6">
    <location>
        <begin position="552"/>
        <end position="592"/>
    </location>
</feature>
<dbReference type="InterPro" id="IPR050717">
    <property type="entry name" value="C2H2-ZF_Transcription_Reg"/>
</dbReference>
<gene>
    <name evidence="8" type="ORF">M231_01906</name>
</gene>
<dbReference type="AlphaFoldDB" id="A0A4V1M4M1"/>
<dbReference type="GO" id="GO:0005634">
    <property type="term" value="C:nucleus"/>
    <property type="evidence" value="ECO:0007669"/>
    <property type="project" value="TreeGrafter"/>
</dbReference>
<evidence type="ECO:0000256" key="5">
    <source>
        <dbReference type="PROSITE-ProRule" id="PRU00042"/>
    </source>
</evidence>
<evidence type="ECO:0000256" key="1">
    <source>
        <dbReference type="ARBA" id="ARBA00022723"/>
    </source>
</evidence>
<evidence type="ECO:0000256" key="3">
    <source>
        <dbReference type="ARBA" id="ARBA00022771"/>
    </source>
</evidence>
<feature type="compositionally biased region" description="Low complexity" evidence="6">
    <location>
        <begin position="504"/>
        <end position="514"/>
    </location>
</feature>
<feature type="compositionally biased region" description="Basic and acidic residues" evidence="6">
    <location>
        <begin position="422"/>
        <end position="437"/>
    </location>
</feature>
<feature type="compositionally biased region" description="Polar residues" evidence="6">
    <location>
        <begin position="165"/>
        <end position="178"/>
    </location>
</feature>
<feature type="compositionally biased region" description="Basic and acidic residues" evidence="6">
    <location>
        <begin position="474"/>
        <end position="497"/>
    </location>
</feature>
<dbReference type="PROSITE" id="PS50157">
    <property type="entry name" value="ZINC_FINGER_C2H2_2"/>
    <property type="match status" value="2"/>
</dbReference>
<feature type="compositionally biased region" description="Polar residues" evidence="6">
    <location>
        <begin position="321"/>
        <end position="338"/>
    </location>
</feature>
<dbReference type="SMART" id="SM00355">
    <property type="entry name" value="ZnF_C2H2"/>
    <property type="match status" value="2"/>
</dbReference>
<dbReference type="InterPro" id="IPR013087">
    <property type="entry name" value="Znf_C2H2_type"/>
</dbReference>
<evidence type="ECO:0000256" key="4">
    <source>
        <dbReference type="ARBA" id="ARBA00022833"/>
    </source>
</evidence>
<evidence type="ECO:0000313" key="9">
    <source>
        <dbReference type="Proteomes" id="UP000289152"/>
    </source>
</evidence>
<dbReference type="VEuPathDB" id="FungiDB:TREMEDRAFT_61358"/>
<feature type="region of interest" description="Disordered" evidence="6">
    <location>
        <begin position="693"/>
        <end position="738"/>
    </location>
</feature>
<keyword evidence="4" id="KW-0862">Zinc</keyword>
<feature type="region of interest" description="Disordered" evidence="6">
    <location>
        <begin position="286"/>
        <end position="598"/>
    </location>
</feature>